<proteinExistence type="predicted"/>
<dbReference type="SUPFAM" id="SSF52540">
    <property type="entry name" value="P-loop containing nucleoside triphosphate hydrolases"/>
    <property type="match status" value="1"/>
</dbReference>
<dbReference type="Pfam" id="PF00685">
    <property type="entry name" value="Sulfotransfer_1"/>
    <property type="match status" value="1"/>
</dbReference>
<evidence type="ECO:0000256" key="2">
    <source>
        <dbReference type="ARBA" id="ARBA00023180"/>
    </source>
</evidence>
<dbReference type="PANTHER" id="PTHR10605:SF56">
    <property type="entry name" value="BIFUNCTIONAL HEPARAN SULFATE N-DEACETYLASE_N-SULFOTRANSFERASE"/>
    <property type="match status" value="1"/>
</dbReference>
<dbReference type="InterPro" id="IPR037359">
    <property type="entry name" value="NST/OST"/>
</dbReference>
<keyword evidence="5" id="KW-1185">Reference proteome</keyword>
<evidence type="ECO:0000313" key="4">
    <source>
        <dbReference type="EMBL" id="MFD2158952.1"/>
    </source>
</evidence>
<sequence length="295" mass="33956">MNKDRSHFLVIGAMKAASSSLFDDLCIHPEVFKPIEKEPHILVDGPVDVIKEKYHKFFDQAPKGALCGEASTGYSKSMTYPDVPNLAMQVFGADLKIIYIIRNPLDRAISHHRYLYTRYKDRDVDFNNDYRRGEYLDYGLYGKQIKLWSNVFGSEGIRVVTFDRYLRERQSCYDDLCEFLNIPSIELTVNTVSNVTADLATLPPFIQRRTEGALYKNIIRPMLVREGAENKSYLGWLRKRLRKSQNIQFPAVSEAVARELWKEFEPDIATLGQWLDAEDLEYVKGWSCDSASSIA</sequence>
<dbReference type="RefSeq" id="WP_377177972.1">
    <property type="nucleotide sequence ID" value="NZ_JBHUJB010000035.1"/>
</dbReference>
<comment type="caution">
    <text evidence="4">The sequence shown here is derived from an EMBL/GenBank/DDBJ whole genome shotgun (WGS) entry which is preliminary data.</text>
</comment>
<protein>
    <submittedName>
        <fullName evidence="4">Sulfotransferase domain-containing protein</fullName>
    </submittedName>
</protein>
<evidence type="ECO:0000259" key="3">
    <source>
        <dbReference type="Pfam" id="PF00685"/>
    </source>
</evidence>
<gene>
    <name evidence="4" type="ORF">ACFSW8_08590</name>
</gene>
<name>A0ABW4ZBA6_9BACT</name>
<dbReference type="PANTHER" id="PTHR10605">
    <property type="entry name" value="HEPARAN SULFATE SULFOTRANSFERASE"/>
    <property type="match status" value="1"/>
</dbReference>
<dbReference type="Gene3D" id="3.40.50.300">
    <property type="entry name" value="P-loop containing nucleotide triphosphate hydrolases"/>
    <property type="match status" value="1"/>
</dbReference>
<reference evidence="5" key="1">
    <citation type="journal article" date="2019" name="Int. J. Syst. Evol. Microbiol.">
        <title>The Global Catalogue of Microorganisms (GCM) 10K type strain sequencing project: providing services to taxonomists for standard genome sequencing and annotation.</title>
        <authorList>
            <consortium name="The Broad Institute Genomics Platform"/>
            <consortium name="The Broad Institute Genome Sequencing Center for Infectious Disease"/>
            <person name="Wu L."/>
            <person name="Ma J."/>
        </authorList>
    </citation>
    <scope>NUCLEOTIDE SEQUENCE [LARGE SCALE GENOMIC DNA]</scope>
    <source>
        <strain evidence="5">CCUG 57942</strain>
    </source>
</reference>
<dbReference type="Proteomes" id="UP001597389">
    <property type="component" value="Unassembled WGS sequence"/>
</dbReference>
<feature type="domain" description="Sulfotransferase" evidence="3">
    <location>
        <begin position="86"/>
        <end position="189"/>
    </location>
</feature>
<dbReference type="InterPro" id="IPR027417">
    <property type="entry name" value="P-loop_NTPase"/>
</dbReference>
<organism evidence="4 5">
    <name type="scientific">Rubritalea tangerina</name>
    <dbReference type="NCBI Taxonomy" id="430798"/>
    <lineage>
        <taxon>Bacteria</taxon>
        <taxon>Pseudomonadati</taxon>
        <taxon>Verrucomicrobiota</taxon>
        <taxon>Verrucomicrobiia</taxon>
        <taxon>Verrucomicrobiales</taxon>
        <taxon>Rubritaleaceae</taxon>
        <taxon>Rubritalea</taxon>
    </lineage>
</organism>
<evidence type="ECO:0000256" key="1">
    <source>
        <dbReference type="ARBA" id="ARBA00022679"/>
    </source>
</evidence>
<keyword evidence="1" id="KW-0808">Transferase</keyword>
<evidence type="ECO:0000313" key="5">
    <source>
        <dbReference type="Proteomes" id="UP001597389"/>
    </source>
</evidence>
<accession>A0ABW4ZBA6</accession>
<keyword evidence="2" id="KW-0325">Glycoprotein</keyword>
<dbReference type="InterPro" id="IPR000863">
    <property type="entry name" value="Sulfotransferase_dom"/>
</dbReference>
<dbReference type="EMBL" id="JBHUJB010000035">
    <property type="protein sequence ID" value="MFD2158952.1"/>
    <property type="molecule type" value="Genomic_DNA"/>
</dbReference>